<sequence length="181" mass="20142">MPDIIRVIASRRVYAGAISLRKDKFSVNGGRVVEKEIVEHQPSVGIIAAVDNDSIILVSQYRRAPDRTLLEIPAGKIEQGETPRQAAVREMDEEIGYTGKLKPFLKWYLAPGYDTELMHLFVATDLKKIDNTRRATMDDDEDIVAKKVKLAAAVKKCLNGEIQDAKTIAAIMAYASFLKPL</sequence>
<accession>A0A075MPG7</accession>
<dbReference type="InterPro" id="IPR020084">
    <property type="entry name" value="NUDIX_hydrolase_CS"/>
</dbReference>
<reference evidence="4 5" key="1">
    <citation type="journal article" date="2014" name="PLoS ONE">
        <title>Genome Sequence of Candidatus Nitrososphaera evergladensis from Group I.1b Enriched from Everglades Soil Reveals Novel Genomic Features of the Ammonia-Oxidizing Archaea.</title>
        <authorList>
            <person name="Zhalnina K.V."/>
            <person name="Dias R."/>
            <person name="Leonard M.T."/>
            <person name="Dorr de Quadros P."/>
            <person name="Camargo F.A."/>
            <person name="Drew J.C."/>
            <person name="Farmerie W.G."/>
            <person name="Daroub S.H."/>
            <person name="Triplett E.W."/>
        </authorList>
    </citation>
    <scope>NUCLEOTIDE SEQUENCE [LARGE SCALE GENOMIC DNA]</scope>
    <source>
        <strain evidence="4 5">SR1</strain>
    </source>
</reference>
<dbReference type="EMBL" id="CP007174">
    <property type="protein sequence ID" value="AIF83108.1"/>
    <property type="molecule type" value="Genomic_DNA"/>
</dbReference>
<dbReference type="AlphaFoldDB" id="A0A075MPG7"/>
<dbReference type="PROSITE" id="PS51462">
    <property type="entry name" value="NUDIX"/>
    <property type="match status" value="1"/>
</dbReference>
<dbReference type="STRING" id="1459636.NTE_01034"/>
<dbReference type="PROSITE" id="PS00893">
    <property type="entry name" value="NUDIX_BOX"/>
    <property type="match status" value="1"/>
</dbReference>
<dbReference type="Proteomes" id="UP000028194">
    <property type="component" value="Chromosome"/>
</dbReference>
<dbReference type="InterPro" id="IPR000086">
    <property type="entry name" value="NUDIX_hydrolase_dom"/>
</dbReference>
<dbReference type="RefSeq" id="WP_158385100.1">
    <property type="nucleotide sequence ID" value="NZ_CP007174.1"/>
</dbReference>
<dbReference type="EC" id="3.6.1.13" evidence="4"/>
<evidence type="ECO:0000256" key="2">
    <source>
        <dbReference type="ARBA" id="ARBA00022801"/>
    </source>
</evidence>
<evidence type="ECO:0000259" key="3">
    <source>
        <dbReference type="PROSITE" id="PS51462"/>
    </source>
</evidence>
<evidence type="ECO:0000313" key="4">
    <source>
        <dbReference type="EMBL" id="AIF83108.1"/>
    </source>
</evidence>
<feature type="domain" description="Nudix hydrolase" evidence="3">
    <location>
        <begin position="39"/>
        <end position="170"/>
    </location>
</feature>
<dbReference type="GeneID" id="41596857"/>
<dbReference type="GO" id="GO:0047631">
    <property type="term" value="F:ADP-ribose diphosphatase activity"/>
    <property type="evidence" value="ECO:0007669"/>
    <property type="project" value="UniProtKB-EC"/>
</dbReference>
<gene>
    <name evidence="4" type="ORF">NTE_01034</name>
</gene>
<dbReference type="Gene3D" id="3.90.79.10">
    <property type="entry name" value="Nucleoside Triphosphate Pyrophosphohydrolase"/>
    <property type="match status" value="1"/>
</dbReference>
<keyword evidence="2 4" id="KW-0378">Hydrolase</keyword>
<evidence type="ECO:0000313" key="5">
    <source>
        <dbReference type="Proteomes" id="UP000028194"/>
    </source>
</evidence>
<dbReference type="OrthoDB" id="104705at2157"/>
<dbReference type="PANTHER" id="PTHR11839:SF18">
    <property type="entry name" value="NUDIX HYDROLASE DOMAIN-CONTAINING PROTEIN"/>
    <property type="match status" value="1"/>
</dbReference>
<dbReference type="InterPro" id="IPR020476">
    <property type="entry name" value="Nudix_hydrolase"/>
</dbReference>
<keyword evidence="5" id="KW-1185">Reference proteome</keyword>
<comment type="cofactor">
    <cofactor evidence="1">
        <name>Mg(2+)</name>
        <dbReference type="ChEBI" id="CHEBI:18420"/>
    </cofactor>
</comment>
<protein>
    <submittedName>
        <fullName evidence="4">NTP pyrophosphohydrolase</fullName>
        <ecNumber evidence="4">3.6.1.13</ecNumber>
    </submittedName>
</protein>
<dbReference type="CDD" id="cd03424">
    <property type="entry name" value="NUDIX_ADPRase_Nudt5_UGPPase_Nudt14"/>
    <property type="match status" value="1"/>
</dbReference>
<dbReference type="InterPro" id="IPR015797">
    <property type="entry name" value="NUDIX_hydrolase-like_dom_sf"/>
</dbReference>
<dbReference type="SUPFAM" id="SSF55811">
    <property type="entry name" value="Nudix"/>
    <property type="match status" value="1"/>
</dbReference>
<evidence type="ECO:0000256" key="1">
    <source>
        <dbReference type="ARBA" id="ARBA00001946"/>
    </source>
</evidence>
<dbReference type="PANTHER" id="PTHR11839">
    <property type="entry name" value="UDP/ADP-SUGAR PYROPHOSPHATASE"/>
    <property type="match status" value="1"/>
</dbReference>
<organism evidence="4 5">
    <name type="scientific">Candidatus Nitrososphaera evergladensis SR1</name>
    <dbReference type="NCBI Taxonomy" id="1459636"/>
    <lineage>
        <taxon>Archaea</taxon>
        <taxon>Nitrososphaerota</taxon>
        <taxon>Nitrososphaeria</taxon>
        <taxon>Nitrososphaerales</taxon>
        <taxon>Nitrososphaeraceae</taxon>
        <taxon>Nitrososphaera</taxon>
    </lineage>
</organism>
<dbReference type="HOGENOM" id="CLU_062658_5_2_2"/>
<proteinExistence type="predicted"/>
<dbReference type="Pfam" id="PF00293">
    <property type="entry name" value="NUDIX"/>
    <property type="match status" value="1"/>
</dbReference>
<dbReference type="GO" id="GO:0019693">
    <property type="term" value="P:ribose phosphate metabolic process"/>
    <property type="evidence" value="ECO:0007669"/>
    <property type="project" value="TreeGrafter"/>
</dbReference>
<name>A0A075MPG7_9ARCH</name>
<dbReference type="KEGG" id="nev:NTE_01034"/>
<dbReference type="PRINTS" id="PR00502">
    <property type="entry name" value="NUDIXFAMILY"/>
</dbReference>
<dbReference type="eggNOG" id="arCOG01073">
    <property type="taxonomic scope" value="Archaea"/>
</dbReference>
<dbReference type="GO" id="GO:0006753">
    <property type="term" value="P:nucleoside phosphate metabolic process"/>
    <property type="evidence" value="ECO:0007669"/>
    <property type="project" value="TreeGrafter"/>
</dbReference>